<accession>A0A9P7YWD8</accession>
<comment type="caution">
    <text evidence="1">The sequence shown here is derived from an EMBL/GenBank/DDBJ whole genome shotgun (WGS) entry which is preliminary data.</text>
</comment>
<organism evidence="1 2">
    <name type="scientific">Calycina marina</name>
    <dbReference type="NCBI Taxonomy" id="1763456"/>
    <lineage>
        <taxon>Eukaryota</taxon>
        <taxon>Fungi</taxon>
        <taxon>Dikarya</taxon>
        <taxon>Ascomycota</taxon>
        <taxon>Pezizomycotina</taxon>
        <taxon>Leotiomycetes</taxon>
        <taxon>Helotiales</taxon>
        <taxon>Pezizellaceae</taxon>
        <taxon>Calycina</taxon>
    </lineage>
</organism>
<proteinExistence type="predicted"/>
<dbReference type="OrthoDB" id="2151789at2759"/>
<protein>
    <submittedName>
        <fullName evidence="1">Uncharacterized protein</fullName>
    </submittedName>
</protein>
<name>A0A9P7YWD8_9HELO</name>
<keyword evidence="2" id="KW-1185">Reference proteome</keyword>
<sequence>MAKSVQLHEAAVEKIKAVSKTGHFSAFCLFQAMPVFYGKLSDTNGGSSLDLEQHLKDWVAISMLFSINVSEPEIVDYGLEVAHQYLKDGDDFTKSVGGCIDWTYLNYADQK</sequence>
<evidence type="ECO:0000313" key="2">
    <source>
        <dbReference type="Proteomes" id="UP000887226"/>
    </source>
</evidence>
<evidence type="ECO:0000313" key="1">
    <source>
        <dbReference type="EMBL" id="KAG9240470.1"/>
    </source>
</evidence>
<reference evidence="1" key="1">
    <citation type="journal article" date="2021" name="IMA Fungus">
        <title>Genomic characterization of three marine fungi, including Emericellopsis atlantica sp. nov. with signatures of a generalist lifestyle and marine biomass degradation.</title>
        <authorList>
            <person name="Hagestad O.C."/>
            <person name="Hou L."/>
            <person name="Andersen J.H."/>
            <person name="Hansen E.H."/>
            <person name="Altermark B."/>
            <person name="Li C."/>
            <person name="Kuhnert E."/>
            <person name="Cox R.J."/>
            <person name="Crous P.W."/>
            <person name="Spatafora J.W."/>
            <person name="Lail K."/>
            <person name="Amirebrahimi M."/>
            <person name="Lipzen A."/>
            <person name="Pangilinan J."/>
            <person name="Andreopoulos W."/>
            <person name="Hayes R.D."/>
            <person name="Ng V."/>
            <person name="Grigoriev I.V."/>
            <person name="Jackson S.A."/>
            <person name="Sutton T.D.S."/>
            <person name="Dobson A.D.W."/>
            <person name="Rama T."/>
        </authorList>
    </citation>
    <scope>NUCLEOTIDE SEQUENCE</scope>
    <source>
        <strain evidence="1">TRa3180A</strain>
    </source>
</reference>
<dbReference type="EMBL" id="MU254438">
    <property type="protein sequence ID" value="KAG9240470.1"/>
    <property type="molecule type" value="Genomic_DNA"/>
</dbReference>
<gene>
    <name evidence="1" type="ORF">BJ878DRAFT_290154</name>
</gene>
<dbReference type="Proteomes" id="UP000887226">
    <property type="component" value="Unassembled WGS sequence"/>
</dbReference>
<dbReference type="AlphaFoldDB" id="A0A9P7YWD8"/>